<dbReference type="FunFam" id="3.40.50.300:FF:000032">
    <property type="entry name" value="Export ABC transporter ATP-binding protein"/>
    <property type="match status" value="1"/>
</dbReference>
<proteinExistence type="predicted"/>
<dbReference type="InterPro" id="IPR015854">
    <property type="entry name" value="ABC_transpr_LolD-like"/>
</dbReference>
<comment type="caution">
    <text evidence="5">The sequence shown here is derived from an EMBL/GenBank/DDBJ whole genome shotgun (WGS) entry which is preliminary data.</text>
</comment>
<feature type="domain" description="ABC transporter" evidence="4">
    <location>
        <begin position="2"/>
        <end position="240"/>
    </location>
</feature>
<dbReference type="InterPro" id="IPR003439">
    <property type="entry name" value="ABC_transporter-like_ATP-bd"/>
</dbReference>
<dbReference type="InterPro" id="IPR027417">
    <property type="entry name" value="P-loop_NTPase"/>
</dbReference>
<keyword evidence="3 5" id="KW-0067">ATP-binding</keyword>
<dbReference type="CDD" id="cd03255">
    <property type="entry name" value="ABC_MJ0796_LolCDE_FtsE"/>
    <property type="match status" value="1"/>
</dbReference>
<dbReference type="PANTHER" id="PTHR24220:SF86">
    <property type="entry name" value="ABC TRANSPORTER ABCH.1"/>
    <property type="match status" value="1"/>
</dbReference>
<sequence length="246" mass="26971">MIKVVDLGKTYINGSLGVEALKGVTLHVEQGQFVAVMGPSGSGKSTFMNLLGLLDRATCGAYQLAGQEVSTLDDNQLAIVRNLRIGFVFQTFNLLPRLSALKNVELPMLYAGIKPSERRQRAAKALERVGLGNRLEHRPNELSGGQNQRVAIARALVNKPAVLLADEPTGALDTRSGEEIMAIFQELHREGATIVLVTHEPDIARHAERQIFFRDGQLVRDEATVNPIDARDILNSLTEGRVTHEF</sequence>
<evidence type="ECO:0000256" key="2">
    <source>
        <dbReference type="ARBA" id="ARBA00022741"/>
    </source>
</evidence>
<keyword evidence="2" id="KW-0547">Nucleotide-binding</keyword>
<protein>
    <submittedName>
        <fullName evidence="5">ABC transporter ATP-binding protein</fullName>
    </submittedName>
</protein>
<evidence type="ECO:0000313" key="5">
    <source>
        <dbReference type="EMBL" id="MDO7785620.1"/>
    </source>
</evidence>
<dbReference type="Gene3D" id="3.40.50.300">
    <property type="entry name" value="P-loop containing nucleotide triphosphate hydrolases"/>
    <property type="match status" value="1"/>
</dbReference>
<accession>A0AAW7Z7Q6</accession>
<dbReference type="RefSeq" id="WP_304540161.1">
    <property type="nucleotide sequence ID" value="NZ_JARPTC010000001.1"/>
</dbReference>
<dbReference type="InterPro" id="IPR003593">
    <property type="entry name" value="AAA+_ATPase"/>
</dbReference>
<dbReference type="Proteomes" id="UP001172911">
    <property type="component" value="Unassembled WGS sequence"/>
</dbReference>
<evidence type="ECO:0000259" key="4">
    <source>
        <dbReference type="PROSITE" id="PS50893"/>
    </source>
</evidence>
<dbReference type="GO" id="GO:0022857">
    <property type="term" value="F:transmembrane transporter activity"/>
    <property type="evidence" value="ECO:0007669"/>
    <property type="project" value="UniProtKB-ARBA"/>
</dbReference>
<keyword evidence="6" id="KW-1185">Reference proteome</keyword>
<name>A0AAW7Z7Q6_9FIRM</name>
<dbReference type="GO" id="GO:0098796">
    <property type="term" value="C:membrane protein complex"/>
    <property type="evidence" value="ECO:0007669"/>
    <property type="project" value="UniProtKB-ARBA"/>
</dbReference>
<dbReference type="SUPFAM" id="SSF52540">
    <property type="entry name" value="P-loop containing nucleoside triphosphate hydrolases"/>
    <property type="match status" value="1"/>
</dbReference>
<evidence type="ECO:0000313" key="6">
    <source>
        <dbReference type="Proteomes" id="UP001172911"/>
    </source>
</evidence>
<dbReference type="EMBL" id="JARPTC010000001">
    <property type="protein sequence ID" value="MDO7785620.1"/>
    <property type="molecule type" value="Genomic_DNA"/>
</dbReference>
<dbReference type="InterPro" id="IPR017911">
    <property type="entry name" value="MacB-like_ATP-bd"/>
</dbReference>
<dbReference type="Pfam" id="PF00005">
    <property type="entry name" value="ABC_tran"/>
    <property type="match status" value="1"/>
</dbReference>
<dbReference type="PROSITE" id="PS50893">
    <property type="entry name" value="ABC_TRANSPORTER_2"/>
    <property type="match status" value="1"/>
</dbReference>
<dbReference type="AlphaFoldDB" id="A0AAW7Z7Q6"/>
<keyword evidence="1" id="KW-0813">Transport</keyword>
<reference evidence="5" key="2">
    <citation type="submission" date="2023-03" db="EMBL/GenBank/DDBJ databases">
        <authorList>
            <person name="Zhang Z."/>
        </authorList>
    </citation>
    <scope>NUCLEOTIDE SEQUENCE</scope>
    <source>
        <strain evidence="5">DSA</strain>
    </source>
</reference>
<reference evidence="5" key="1">
    <citation type="journal article" date="2023" name="J. Hazard. Mater.">
        <title>Anaerobic biodegradation of pyrene and benzo[a]pyrene by a new sulfate-reducing Desulforamulus aquiferis strain DSA.</title>
        <authorList>
            <person name="Zhang Z."/>
            <person name="Sun J."/>
            <person name="Gong X."/>
            <person name="Wang C."/>
            <person name="Wang H."/>
        </authorList>
    </citation>
    <scope>NUCLEOTIDE SEQUENCE</scope>
    <source>
        <strain evidence="5">DSA</strain>
    </source>
</reference>
<dbReference type="PANTHER" id="PTHR24220">
    <property type="entry name" value="IMPORT ATP-BINDING PROTEIN"/>
    <property type="match status" value="1"/>
</dbReference>
<organism evidence="5 6">
    <name type="scientific">Desulforamulus aquiferis</name>
    <dbReference type="NCBI Taxonomy" id="1397668"/>
    <lineage>
        <taxon>Bacteria</taxon>
        <taxon>Bacillati</taxon>
        <taxon>Bacillota</taxon>
        <taxon>Clostridia</taxon>
        <taxon>Eubacteriales</taxon>
        <taxon>Peptococcaceae</taxon>
        <taxon>Desulforamulus</taxon>
    </lineage>
</organism>
<gene>
    <name evidence="5" type="ORF">P6N53_00020</name>
</gene>
<dbReference type="GO" id="GO:0005886">
    <property type="term" value="C:plasma membrane"/>
    <property type="evidence" value="ECO:0007669"/>
    <property type="project" value="TreeGrafter"/>
</dbReference>
<dbReference type="GO" id="GO:0005524">
    <property type="term" value="F:ATP binding"/>
    <property type="evidence" value="ECO:0007669"/>
    <property type="project" value="UniProtKB-KW"/>
</dbReference>
<dbReference type="SMART" id="SM00382">
    <property type="entry name" value="AAA"/>
    <property type="match status" value="1"/>
</dbReference>
<evidence type="ECO:0000256" key="3">
    <source>
        <dbReference type="ARBA" id="ARBA00022840"/>
    </source>
</evidence>
<evidence type="ECO:0000256" key="1">
    <source>
        <dbReference type="ARBA" id="ARBA00022448"/>
    </source>
</evidence>
<dbReference type="GO" id="GO:0016887">
    <property type="term" value="F:ATP hydrolysis activity"/>
    <property type="evidence" value="ECO:0007669"/>
    <property type="project" value="InterPro"/>
</dbReference>